<name>A0A3E2HG12_SCYLI</name>
<sequence>MGSLAEKVKATLKNRKESLEQSALFKELPKGLSHNVQSVPKSSGLLTDYEFQLTEEYDIAALLELIKTRQLKSQDLILAYRKRATIAQQLLNCVTELIPDAMDWAKRCDDHLEKTGELLGPLHGIPVSLKEHISIAGRHTTAACVAWVDNIPSEDAQLVKVLRKLGAVPFARTNEPQLLMQLESDNQIWGPARNPWNTECTSGGSSGGEGALMGFNGSVLGIGGDIGGSVRNPAACCGLWGLKPSLGRISVLDVVLSPFGNEGFRGTLGPFTRSFRDILLFCEAYASAKPWLEDASMIPYPISISESSLRTAVSPSCPLRVGILSDDGVLSPLPPVRVILADVRRKLESSPLIKVADFKPFDHSRAWTITAANFWEDKGVSVQALIAEGGEPFLPLSVWLLSESIAAHERLSTEVGGEAPWRTAREAYRREYNDYWNAANIDVVLAPVNPSVAPKLGTSRSWAYTSIWNLLDYPAIAFPASRMLGGYGEDLSKQAYEPRTEIEKLWFENYDPIKAQDMPTGLQVVARRLHDNDMLAAMEIVNKVLTK</sequence>
<evidence type="ECO:0000256" key="6">
    <source>
        <dbReference type="PIRSR" id="PIRSR001221-2"/>
    </source>
</evidence>
<dbReference type="PROSITE" id="PS00571">
    <property type="entry name" value="AMIDASES"/>
    <property type="match status" value="1"/>
</dbReference>
<dbReference type="PANTHER" id="PTHR46072:SF4">
    <property type="entry name" value="AMIDASE C550.07-RELATED"/>
    <property type="match status" value="1"/>
</dbReference>
<proteinExistence type="inferred from homology"/>
<comment type="similarity">
    <text evidence="2">Belongs to the amidase family.</text>
</comment>
<dbReference type="Gene3D" id="3.90.1300.10">
    <property type="entry name" value="Amidase signature (AS) domain"/>
    <property type="match status" value="1"/>
</dbReference>
<dbReference type="EC" id="3.5.1.4" evidence="3"/>
<dbReference type="InterPro" id="IPR020556">
    <property type="entry name" value="Amidase_CS"/>
</dbReference>
<feature type="binding site" evidence="6">
    <location>
        <position position="205"/>
    </location>
    <ligand>
        <name>substrate</name>
    </ligand>
</feature>
<keyword evidence="9" id="KW-1185">Reference proteome</keyword>
<protein>
    <recommendedName>
        <fullName evidence="3">amidase</fullName>
        <ecNumber evidence="3">3.5.1.4</ecNumber>
    </recommendedName>
</protein>
<dbReference type="PIRSF" id="PIRSF001221">
    <property type="entry name" value="Amidase_fungi"/>
    <property type="match status" value="1"/>
</dbReference>
<reference evidence="8 9" key="1">
    <citation type="submission" date="2018-05" db="EMBL/GenBank/DDBJ databases">
        <title>Draft genome sequence of Scytalidium lignicola DSM 105466, a ubiquitous saprotrophic fungus.</title>
        <authorList>
            <person name="Buettner E."/>
            <person name="Gebauer A.M."/>
            <person name="Hofrichter M."/>
            <person name="Liers C."/>
            <person name="Kellner H."/>
        </authorList>
    </citation>
    <scope>NUCLEOTIDE SEQUENCE [LARGE SCALE GENOMIC DNA]</scope>
    <source>
        <strain evidence="8 9">DSM 105466</strain>
    </source>
</reference>
<dbReference type="EMBL" id="NCSJ02000056">
    <property type="protein sequence ID" value="RFU32339.1"/>
    <property type="molecule type" value="Genomic_DNA"/>
</dbReference>
<dbReference type="GO" id="GO:0004040">
    <property type="term" value="F:amidase activity"/>
    <property type="evidence" value="ECO:0007669"/>
    <property type="project" value="UniProtKB-EC"/>
</dbReference>
<organism evidence="8 9">
    <name type="scientific">Scytalidium lignicola</name>
    <name type="common">Hyphomycete</name>
    <dbReference type="NCBI Taxonomy" id="5539"/>
    <lineage>
        <taxon>Eukaryota</taxon>
        <taxon>Fungi</taxon>
        <taxon>Dikarya</taxon>
        <taxon>Ascomycota</taxon>
        <taxon>Pezizomycotina</taxon>
        <taxon>Leotiomycetes</taxon>
        <taxon>Leotiomycetes incertae sedis</taxon>
        <taxon>Scytalidium</taxon>
    </lineage>
</organism>
<evidence type="ECO:0000256" key="1">
    <source>
        <dbReference type="ARBA" id="ARBA00001311"/>
    </source>
</evidence>
<dbReference type="SUPFAM" id="SSF75304">
    <property type="entry name" value="Amidase signature (AS) enzymes"/>
    <property type="match status" value="1"/>
</dbReference>
<feature type="binding site" evidence="6">
    <location>
        <begin position="226"/>
        <end position="229"/>
    </location>
    <ligand>
        <name>substrate</name>
    </ligand>
</feature>
<evidence type="ECO:0000256" key="4">
    <source>
        <dbReference type="ARBA" id="ARBA00022801"/>
    </source>
</evidence>
<dbReference type="InterPro" id="IPR036928">
    <property type="entry name" value="AS_sf"/>
</dbReference>
<feature type="active site" description="Charge relay system" evidence="5">
    <location>
        <position position="130"/>
    </location>
</feature>
<evidence type="ECO:0000256" key="5">
    <source>
        <dbReference type="PIRSR" id="PIRSR001221-1"/>
    </source>
</evidence>
<dbReference type="Pfam" id="PF01425">
    <property type="entry name" value="Amidase"/>
    <property type="match status" value="1"/>
</dbReference>
<feature type="non-terminal residue" evidence="8">
    <location>
        <position position="1"/>
    </location>
</feature>
<evidence type="ECO:0000259" key="7">
    <source>
        <dbReference type="Pfam" id="PF01425"/>
    </source>
</evidence>
<dbReference type="InterPro" id="IPR023631">
    <property type="entry name" value="Amidase_dom"/>
</dbReference>
<evidence type="ECO:0000256" key="3">
    <source>
        <dbReference type="ARBA" id="ARBA00012922"/>
    </source>
</evidence>
<dbReference type="AlphaFoldDB" id="A0A3E2HG12"/>
<dbReference type="OMA" id="IWNLLQY"/>
<dbReference type="OrthoDB" id="6428749at2759"/>
<dbReference type="Proteomes" id="UP000258309">
    <property type="component" value="Unassembled WGS sequence"/>
</dbReference>
<dbReference type="STRING" id="5539.A0A3E2HG12"/>
<gene>
    <name evidence="8" type="ORF">B7463_g3973</name>
</gene>
<accession>A0A3E2HG12</accession>
<keyword evidence="4" id="KW-0378">Hydrolase</keyword>
<evidence type="ECO:0000313" key="8">
    <source>
        <dbReference type="EMBL" id="RFU32339.1"/>
    </source>
</evidence>
<comment type="caution">
    <text evidence="8">The sequence shown here is derived from an EMBL/GenBank/DDBJ whole genome shotgun (WGS) entry which is preliminary data.</text>
</comment>
<comment type="catalytic activity">
    <reaction evidence="1">
        <text>a monocarboxylic acid amide + H2O = a monocarboxylate + NH4(+)</text>
        <dbReference type="Rhea" id="RHEA:12020"/>
        <dbReference type="ChEBI" id="CHEBI:15377"/>
        <dbReference type="ChEBI" id="CHEBI:28938"/>
        <dbReference type="ChEBI" id="CHEBI:35757"/>
        <dbReference type="ChEBI" id="CHEBI:83628"/>
        <dbReference type="EC" id="3.5.1.4"/>
    </reaction>
</comment>
<feature type="active site" description="Acyl-ester intermediate" evidence="5">
    <location>
        <position position="229"/>
    </location>
</feature>
<evidence type="ECO:0000256" key="2">
    <source>
        <dbReference type="ARBA" id="ARBA00009199"/>
    </source>
</evidence>
<feature type="active site" description="Charge relay system" evidence="5">
    <location>
        <position position="205"/>
    </location>
</feature>
<feature type="domain" description="Amidase" evidence="7">
    <location>
        <begin position="75"/>
        <end position="535"/>
    </location>
</feature>
<feature type="non-terminal residue" evidence="8">
    <location>
        <position position="547"/>
    </location>
</feature>
<evidence type="ECO:0000313" key="9">
    <source>
        <dbReference type="Proteomes" id="UP000258309"/>
    </source>
</evidence>
<feature type="binding site" evidence="6">
    <location>
        <position position="179"/>
    </location>
    <ligand>
        <name>substrate</name>
    </ligand>
</feature>
<dbReference type="PANTHER" id="PTHR46072">
    <property type="entry name" value="AMIDASE-RELATED-RELATED"/>
    <property type="match status" value="1"/>
</dbReference>